<dbReference type="EMBL" id="GBRH01281101">
    <property type="protein sequence ID" value="JAD16794.1"/>
    <property type="molecule type" value="Transcribed_RNA"/>
</dbReference>
<organism evidence="1">
    <name type="scientific">Arundo donax</name>
    <name type="common">Giant reed</name>
    <name type="synonym">Donax arundinaceus</name>
    <dbReference type="NCBI Taxonomy" id="35708"/>
    <lineage>
        <taxon>Eukaryota</taxon>
        <taxon>Viridiplantae</taxon>
        <taxon>Streptophyta</taxon>
        <taxon>Embryophyta</taxon>
        <taxon>Tracheophyta</taxon>
        <taxon>Spermatophyta</taxon>
        <taxon>Magnoliopsida</taxon>
        <taxon>Liliopsida</taxon>
        <taxon>Poales</taxon>
        <taxon>Poaceae</taxon>
        <taxon>PACMAD clade</taxon>
        <taxon>Arundinoideae</taxon>
        <taxon>Arundineae</taxon>
        <taxon>Arundo</taxon>
    </lineage>
</organism>
<name>A0A0A9SCV9_ARUDO</name>
<accession>A0A0A9SCV9</accession>
<protein>
    <submittedName>
        <fullName evidence="1">Uncharacterized protein</fullName>
    </submittedName>
</protein>
<evidence type="ECO:0000313" key="1">
    <source>
        <dbReference type="EMBL" id="JAD16794.1"/>
    </source>
</evidence>
<reference evidence="1" key="1">
    <citation type="submission" date="2014-09" db="EMBL/GenBank/DDBJ databases">
        <authorList>
            <person name="Magalhaes I.L.F."/>
            <person name="Oliveira U."/>
            <person name="Santos F.R."/>
            <person name="Vidigal T.H.D.A."/>
            <person name="Brescovit A.D."/>
            <person name="Santos A.J."/>
        </authorList>
    </citation>
    <scope>NUCLEOTIDE SEQUENCE</scope>
    <source>
        <tissue evidence="1">Shoot tissue taken approximately 20 cm above the soil surface</tissue>
    </source>
</reference>
<proteinExistence type="predicted"/>
<sequence length="19" mass="2304">MGFWLSVYVFRHAIYLLTS</sequence>
<reference evidence="1" key="2">
    <citation type="journal article" date="2015" name="Data Brief">
        <title>Shoot transcriptome of the giant reed, Arundo donax.</title>
        <authorList>
            <person name="Barrero R.A."/>
            <person name="Guerrero F.D."/>
            <person name="Moolhuijzen P."/>
            <person name="Goolsby J.A."/>
            <person name="Tidwell J."/>
            <person name="Bellgard S.E."/>
            <person name="Bellgard M.I."/>
        </authorList>
    </citation>
    <scope>NUCLEOTIDE SEQUENCE</scope>
    <source>
        <tissue evidence="1">Shoot tissue taken approximately 20 cm above the soil surface</tissue>
    </source>
</reference>
<dbReference type="AlphaFoldDB" id="A0A0A9SCV9"/>